<dbReference type="EMBL" id="RRYP01013765">
    <property type="protein sequence ID" value="TNV76345.1"/>
    <property type="molecule type" value="Genomic_DNA"/>
</dbReference>
<dbReference type="Proteomes" id="UP000785679">
    <property type="component" value="Unassembled WGS sequence"/>
</dbReference>
<evidence type="ECO:0000256" key="2">
    <source>
        <dbReference type="ARBA" id="ARBA00022723"/>
    </source>
</evidence>
<protein>
    <recommendedName>
        <fullName evidence="7">Arf-GAP domain-containing protein</fullName>
    </recommendedName>
</protein>
<dbReference type="Gene3D" id="1.10.220.150">
    <property type="entry name" value="Arf GTPase activating protein"/>
    <property type="match status" value="1"/>
</dbReference>
<organism evidence="8 9">
    <name type="scientific">Halteria grandinella</name>
    <dbReference type="NCBI Taxonomy" id="5974"/>
    <lineage>
        <taxon>Eukaryota</taxon>
        <taxon>Sar</taxon>
        <taxon>Alveolata</taxon>
        <taxon>Ciliophora</taxon>
        <taxon>Intramacronucleata</taxon>
        <taxon>Spirotrichea</taxon>
        <taxon>Stichotrichia</taxon>
        <taxon>Sporadotrichida</taxon>
        <taxon>Halteriidae</taxon>
        <taxon>Halteria</taxon>
    </lineage>
</organism>
<dbReference type="AlphaFoldDB" id="A0A8J8NLK7"/>
<feature type="region of interest" description="Disordered" evidence="6">
    <location>
        <begin position="206"/>
        <end position="229"/>
    </location>
</feature>
<evidence type="ECO:0000256" key="4">
    <source>
        <dbReference type="ARBA" id="ARBA00022833"/>
    </source>
</evidence>
<keyword evidence="3 5" id="KW-0863">Zinc-finger</keyword>
<dbReference type="GO" id="GO:0008270">
    <property type="term" value="F:zinc ion binding"/>
    <property type="evidence" value="ECO:0007669"/>
    <property type="project" value="UniProtKB-KW"/>
</dbReference>
<dbReference type="PANTHER" id="PTHR45686">
    <property type="entry name" value="ADP-RIBOSYLATION FACTOR GTPASE ACTIVATING PROTEIN 3, ISOFORM H-RELATED"/>
    <property type="match status" value="1"/>
</dbReference>
<dbReference type="GO" id="GO:0048205">
    <property type="term" value="P:COPI coating of Golgi vesicle"/>
    <property type="evidence" value="ECO:0007669"/>
    <property type="project" value="TreeGrafter"/>
</dbReference>
<dbReference type="PROSITE" id="PS50115">
    <property type="entry name" value="ARFGAP"/>
    <property type="match status" value="1"/>
</dbReference>
<dbReference type="Pfam" id="PF01412">
    <property type="entry name" value="ArfGap"/>
    <property type="match status" value="1"/>
</dbReference>
<keyword evidence="9" id="KW-1185">Reference proteome</keyword>
<evidence type="ECO:0000313" key="8">
    <source>
        <dbReference type="EMBL" id="TNV76345.1"/>
    </source>
</evidence>
<dbReference type="GO" id="GO:0005096">
    <property type="term" value="F:GTPase activator activity"/>
    <property type="evidence" value="ECO:0007669"/>
    <property type="project" value="UniProtKB-KW"/>
</dbReference>
<reference evidence="8" key="1">
    <citation type="submission" date="2019-06" db="EMBL/GenBank/DDBJ databases">
        <authorList>
            <person name="Zheng W."/>
        </authorList>
    </citation>
    <scope>NUCLEOTIDE SEQUENCE</scope>
    <source>
        <strain evidence="8">QDHG01</strain>
    </source>
</reference>
<evidence type="ECO:0000256" key="5">
    <source>
        <dbReference type="PROSITE-ProRule" id="PRU00288"/>
    </source>
</evidence>
<evidence type="ECO:0000256" key="6">
    <source>
        <dbReference type="SAM" id="MobiDB-lite"/>
    </source>
</evidence>
<evidence type="ECO:0000313" key="9">
    <source>
        <dbReference type="Proteomes" id="UP000785679"/>
    </source>
</evidence>
<keyword evidence="2" id="KW-0479">Metal-binding</keyword>
<sequence length="229" mass="26755">MPQSEEPELRIQYYPEVEQLSLFDLYTQLQRSLPPGLTPQQQQQLLPQQHRIVTNSSSRLRNLRDSDQSNLYCIDCKSNLADHASLTYGIFICGECAEQQIEIMGPHGTFIKPLFKNSNLGNAQWDEYQLKFMERGGNYQFRKFMLYYRIRCKESTKRYCHKAAQYYSKALRAQIDGVHLPIKPPTKGFTLEESSFFISRGIDPENFFPQDQEQSNKGNDEQMMDISQE</sequence>
<gene>
    <name evidence="8" type="ORF">FGO68_gene16123</name>
</gene>
<evidence type="ECO:0000256" key="3">
    <source>
        <dbReference type="ARBA" id="ARBA00022771"/>
    </source>
</evidence>
<evidence type="ECO:0000256" key="1">
    <source>
        <dbReference type="ARBA" id="ARBA00022468"/>
    </source>
</evidence>
<dbReference type="OrthoDB" id="983479at2759"/>
<dbReference type="SUPFAM" id="SSF57863">
    <property type="entry name" value="ArfGap/RecO-like zinc finger"/>
    <property type="match status" value="1"/>
</dbReference>
<dbReference type="GO" id="GO:0000139">
    <property type="term" value="C:Golgi membrane"/>
    <property type="evidence" value="ECO:0007669"/>
    <property type="project" value="GOC"/>
</dbReference>
<comment type="caution">
    <text evidence="8">The sequence shown here is derived from an EMBL/GenBank/DDBJ whole genome shotgun (WGS) entry which is preliminary data.</text>
</comment>
<dbReference type="SMART" id="SM00105">
    <property type="entry name" value="ArfGap"/>
    <property type="match status" value="1"/>
</dbReference>
<feature type="domain" description="Arf-GAP" evidence="7">
    <location>
        <begin position="57"/>
        <end position="144"/>
    </location>
</feature>
<dbReference type="InterPro" id="IPR001164">
    <property type="entry name" value="ArfGAP_dom"/>
</dbReference>
<accession>A0A8J8NLK7</accession>
<evidence type="ECO:0000259" key="7">
    <source>
        <dbReference type="PROSITE" id="PS50115"/>
    </source>
</evidence>
<proteinExistence type="predicted"/>
<keyword evidence="1" id="KW-0343">GTPase activation</keyword>
<dbReference type="InterPro" id="IPR038508">
    <property type="entry name" value="ArfGAP_dom_sf"/>
</dbReference>
<dbReference type="InterPro" id="IPR037278">
    <property type="entry name" value="ARFGAP/RecO"/>
</dbReference>
<keyword evidence="4" id="KW-0862">Zinc</keyword>
<dbReference type="PANTHER" id="PTHR45686:SF4">
    <property type="entry name" value="ADP-RIBOSYLATION FACTOR GTPASE ACTIVATING PROTEIN 3, ISOFORM H"/>
    <property type="match status" value="1"/>
</dbReference>
<name>A0A8J8NLK7_HALGN</name>